<name>A0A382ETZ8_9ZZZZ</name>
<dbReference type="InterPro" id="IPR052927">
    <property type="entry name" value="DCC_oxidoreductase"/>
</dbReference>
<dbReference type="InterPro" id="IPR007263">
    <property type="entry name" value="DCC1-like"/>
</dbReference>
<dbReference type="GO" id="GO:0015035">
    <property type="term" value="F:protein-disulfide reductase activity"/>
    <property type="evidence" value="ECO:0007669"/>
    <property type="project" value="InterPro"/>
</dbReference>
<accession>A0A382ETZ8</accession>
<protein>
    <recommendedName>
        <fullName evidence="2">Thiol-disulfide oxidoreductase DCC</fullName>
    </recommendedName>
</protein>
<dbReference type="PANTHER" id="PTHR33639:SF2">
    <property type="entry name" value="DUF393 DOMAIN-CONTAINING PROTEIN"/>
    <property type="match status" value="1"/>
</dbReference>
<dbReference type="Pfam" id="PF04134">
    <property type="entry name" value="DCC1-like"/>
    <property type="match status" value="1"/>
</dbReference>
<organism evidence="1">
    <name type="scientific">marine metagenome</name>
    <dbReference type="NCBI Taxonomy" id="408172"/>
    <lineage>
        <taxon>unclassified sequences</taxon>
        <taxon>metagenomes</taxon>
        <taxon>ecological metagenomes</taxon>
    </lineage>
</organism>
<dbReference type="EMBL" id="UINC01046209">
    <property type="protein sequence ID" value="SVB53925.1"/>
    <property type="molecule type" value="Genomic_DNA"/>
</dbReference>
<evidence type="ECO:0000313" key="1">
    <source>
        <dbReference type="EMBL" id="SVB53925.1"/>
    </source>
</evidence>
<proteinExistence type="predicted"/>
<evidence type="ECO:0008006" key="2">
    <source>
        <dbReference type="Google" id="ProtNLM"/>
    </source>
</evidence>
<reference evidence="1" key="1">
    <citation type="submission" date="2018-05" db="EMBL/GenBank/DDBJ databases">
        <authorList>
            <person name="Lanie J.A."/>
            <person name="Ng W.-L."/>
            <person name="Kazmierczak K.M."/>
            <person name="Andrzejewski T.M."/>
            <person name="Davidsen T.M."/>
            <person name="Wayne K.J."/>
            <person name="Tettelin H."/>
            <person name="Glass J.I."/>
            <person name="Rusch D."/>
            <person name="Podicherti R."/>
            <person name="Tsui H.-C.T."/>
            <person name="Winkler M.E."/>
        </authorList>
    </citation>
    <scope>NUCLEOTIDE SEQUENCE</scope>
</reference>
<dbReference type="PANTHER" id="PTHR33639">
    <property type="entry name" value="THIOL-DISULFIDE OXIDOREDUCTASE DCC"/>
    <property type="match status" value="1"/>
</dbReference>
<dbReference type="AlphaFoldDB" id="A0A382ETZ8"/>
<sequence>MNQSHDLNNVIIFDGVCVLCNSLVDFLIKKDIDHSFKFLTAQSSLGQRLIYTVGMELQTAETRLIFIDKNRLRIKSDAVIAILIKLGSGYKLARFLYLVPRVIRDFCYQFVATRRYKWFGKTIQCRIPTESDVDRSLE</sequence>
<gene>
    <name evidence="1" type="ORF">METZ01_LOCUS206779</name>
</gene>